<comment type="similarity">
    <text evidence="2">Belongs to the BIG1 family.</text>
</comment>
<evidence type="ECO:0000256" key="10">
    <source>
        <dbReference type="SAM" id="Phobius"/>
    </source>
</evidence>
<dbReference type="EMBL" id="LAEV01001567">
    <property type="protein sequence ID" value="KKA27824.1"/>
    <property type="molecule type" value="Genomic_DNA"/>
</dbReference>
<dbReference type="PANTHER" id="PTHR28285:SF1">
    <property type="entry name" value="PROTEIN BIG1"/>
    <property type="match status" value="1"/>
</dbReference>
<name>A0A0F4ZBC0_9PEZI</name>
<evidence type="ECO:0000256" key="6">
    <source>
        <dbReference type="ARBA" id="ARBA00022824"/>
    </source>
</evidence>
<reference evidence="13 14" key="1">
    <citation type="submission" date="2015-03" db="EMBL/GenBank/DDBJ databases">
        <authorList>
            <person name="Radwan O."/>
            <person name="Al-Naeli F.A."/>
            <person name="Rendon G.A."/>
            <person name="Fields C."/>
        </authorList>
    </citation>
    <scope>NUCLEOTIDE SEQUENCE [LARGE SCALE GENOMIC DNA]</scope>
    <source>
        <strain evidence="13">CR-DP1</strain>
    </source>
</reference>
<keyword evidence="9" id="KW-0961">Cell wall biogenesis/degradation</keyword>
<feature type="transmembrane region" description="Helical" evidence="10">
    <location>
        <begin position="222"/>
        <end position="242"/>
    </location>
</feature>
<dbReference type="AlphaFoldDB" id="A0A0F4ZBC0"/>
<evidence type="ECO:0000313" key="13">
    <source>
        <dbReference type="EMBL" id="KKA27824.1"/>
    </source>
</evidence>
<dbReference type="Proteomes" id="UP000033483">
    <property type="component" value="Unassembled WGS sequence"/>
</dbReference>
<evidence type="ECO:0000259" key="12">
    <source>
        <dbReference type="Pfam" id="PF20520"/>
    </source>
</evidence>
<accession>A0A0F4ZBC0</accession>
<organism evidence="13 14">
    <name type="scientific">Thielaviopsis punctulata</name>
    <dbReference type="NCBI Taxonomy" id="72032"/>
    <lineage>
        <taxon>Eukaryota</taxon>
        <taxon>Fungi</taxon>
        <taxon>Dikarya</taxon>
        <taxon>Ascomycota</taxon>
        <taxon>Pezizomycotina</taxon>
        <taxon>Sordariomycetes</taxon>
        <taxon>Hypocreomycetidae</taxon>
        <taxon>Microascales</taxon>
        <taxon>Ceratocystidaceae</taxon>
        <taxon>Thielaviopsis</taxon>
    </lineage>
</organism>
<dbReference type="InterPro" id="IPR037654">
    <property type="entry name" value="Big1"/>
</dbReference>
<sequence>MHFSTFVGTVALCAGAQAFSDTTPFILSSTAVLDVSTPIDQLQSNTHVLKTAKNLLASCPTDKYVVVSQPSLHSKDLESSASSPTLYSIVQGDAIRSTFSVAGMYGEIASEDLLAFIRKACAARYEKGDISISSLPLPTLPVENRAVVLRENDDMIADVLANAPLGDSYTILYLSDVRDVKYEAQFKTVFSSGMKRDDVVTRKSNATVDNRKFFEKYQLFNAGIYMTLLATFFMMTILYVGLQALASLEVSVGAFDKDMGPSAQKK</sequence>
<keyword evidence="14" id="KW-1185">Reference proteome</keyword>
<protein>
    <recommendedName>
        <fullName evidence="3">Protein BIG1</fullName>
    </recommendedName>
</protein>
<feature type="domain" description="V-type proton ATPase subunit S1/VOA1 transmembrane" evidence="12">
    <location>
        <begin position="218"/>
        <end position="257"/>
    </location>
</feature>
<evidence type="ECO:0000313" key="14">
    <source>
        <dbReference type="Proteomes" id="UP000033483"/>
    </source>
</evidence>
<keyword evidence="4 10" id="KW-0812">Transmembrane</keyword>
<evidence type="ECO:0000256" key="2">
    <source>
        <dbReference type="ARBA" id="ARBA00008203"/>
    </source>
</evidence>
<keyword evidence="8 10" id="KW-0472">Membrane</keyword>
<comment type="subcellular location">
    <subcellularLocation>
        <location evidence="1">Endoplasmic reticulum membrane</location>
        <topology evidence="1">Single-pass type I membrane protein</topology>
    </subcellularLocation>
</comment>
<evidence type="ECO:0000256" key="11">
    <source>
        <dbReference type="SAM" id="SignalP"/>
    </source>
</evidence>
<dbReference type="OrthoDB" id="9985059at2759"/>
<evidence type="ECO:0000256" key="8">
    <source>
        <dbReference type="ARBA" id="ARBA00023136"/>
    </source>
</evidence>
<evidence type="ECO:0000256" key="5">
    <source>
        <dbReference type="ARBA" id="ARBA00022729"/>
    </source>
</evidence>
<evidence type="ECO:0000256" key="1">
    <source>
        <dbReference type="ARBA" id="ARBA00004115"/>
    </source>
</evidence>
<keyword evidence="5 11" id="KW-0732">Signal</keyword>
<comment type="caution">
    <text evidence="13">The sequence shown here is derived from an EMBL/GenBank/DDBJ whole genome shotgun (WGS) entry which is preliminary data.</text>
</comment>
<gene>
    <name evidence="13" type="ORF">TD95_003922</name>
</gene>
<dbReference type="InterPro" id="IPR046756">
    <property type="entry name" value="VAS1/VOA1_TM"/>
</dbReference>
<feature type="signal peptide" evidence="11">
    <location>
        <begin position="1"/>
        <end position="18"/>
    </location>
</feature>
<dbReference type="Pfam" id="PF20520">
    <property type="entry name" value="Ac45-VOA1_TM"/>
    <property type="match status" value="1"/>
</dbReference>
<dbReference type="PANTHER" id="PTHR28285">
    <property type="entry name" value="PROTEIN BIG1"/>
    <property type="match status" value="1"/>
</dbReference>
<keyword evidence="7 10" id="KW-1133">Transmembrane helix</keyword>
<dbReference type="GO" id="GO:0005789">
    <property type="term" value="C:endoplasmic reticulum membrane"/>
    <property type="evidence" value="ECO:0007669"/>
    <property type="project" value="UniProtKB-SubCell"/>
</dbReference>
<keyword evidence="6" id="KW-0256">Endoplasmic reticulum</keyword>
<evidence type="ECO:0000256" key="7">
    <source>
        <dbReference type="ARBA" id="ARBA00022989"/>
    </source>
</evidence>
<feature type="chain" id="PRO_5002482388" description="Protein BIG1" evidence="11">
    <location>
        <begin position="19"/>
        <end position="266"/>
    </location>
</feature>
<evidence type="ECO:0000256" key="3">
    <source>
        <dbReference type="ARBA" id="ARBA00022089"/>
    </source>
</evidence>
<dbReference type="GO" id="GO:0006078">
    <property type="term" value="P:(1-&gt;6)-beta-D-glucan biosynthetic process"/>
    <property type="evidence" value="ECO:0007669"/>
    <property type="project" value="TreeGrafter"/>
</dbReference>
<proteinExistence type="inferred from homology"/>
<evidence type="ECO:0000256" key="9">
    <source>
        <dbReference type="ARBA" id="ARBA00023316"/>
    </source>
</evidence>
<dbReference type="GO" id="GO:0009272">
    <property type="term" value="P:fungal-type cell wall biogenesis"/>
    <property type="evidence" value="ECO:0007669"/>
    <property type="project" value="TreeGrafter"/>
</dbReference>
<dbReference type="GO" id="GO:0071555">
    <property type="term" value="P:cell wall organization"/>
    <property type="evidence" value="ECO:0007669"/>
    <property type="project" value="UniProtKB-KW"/>
</dbReference>
<evidence type="ECO:0000256" key="4">
    <source>
        <dbReference type="ARBA" id="ARBA00022692"/>
    </source>
</evidence>